<dbReference type="Pfam" id="PF20150">
    <property type="entry name" value="2EXR"/>
    <property type="match status" value="1"/>
</dbReference>
<comment type="caution">
    <text evidence="2">The sequence shown here is derived from an EMBL/GenBank/DDBJ whole genome shotgun (WGS) entry which is preliminary data.</text>
</comment>
<dbReference type="InterPro" id="IPR045518">
    <property type="entry name" value="2EXR"/>
</dbReference>
<evidence type="ECO:0000313" key="3">
    <source>
        <dbReference type="Proteomes" id="UP001320420"/>
    </source>
</evidence>
<organism evidence="2 3">
    <name type="scientific">Diatrype stigma</name>
    <dbReference type="NCBI Taxonomy" id="117547"/>
    <lineage>
        <taxon>Eukaryota</taxon>
        <taxon>Fungi</taxon>
        <taxon>Dikarya</taxon>
        <taxon>Ascomycota</taxon>
        <taxon>Pezizomycotina</taxon>
        <taxon>Sordariomycetes</taxon>
        <taxon>Xylariomycetidae</taxon>
        <taxon>Xylariales</taxon>
        <taxon>Diatrypaceae</taxon>
        <taxon>Diatrype</taxon>
    </lineage>
</organism>
<dbReference type="AlphaFoldDB" id="A0AAN9UPR2"/>
<gene>
    <name evidence="2" type="ORF">SLS62_006267</name>
</gene>
<dbReference type="PANTHER" id="PTHR35910">
    <property type="entry name" value="2EXR DOMAIN-CONTAINING PROTEIN"/>
    <property type="match status" value="1"/>
</dbReference>
<evidence type="ECO:0000259" key="1">
    <source>
        <dbReference type="Pfam" id="PF20150"/>
    </source>
</evidence>
<dbReference type="EMBL" id="JAKJXP020000045">
    <property type="protein sequence ID" value="KAK7751781.1"/>
    <property type="molecule type" value="Genomic_DNA"/>
</dbReference>
<accession>A0AAN9UPR2</accession>
<reference evidence="2 3" key="1">
    <citation type="submission" date="2024-02" db="EMBL/GenBank/DDBJ databases">
        <title>De novo assembly and annotation of 12 fungi associated with fruit tree decline syndrome in Ontario, Canada.</title>
        <authorList>
            <person name="Sulman M."/>
            <person name="Ellouze W."/>
            <person name="Ilyukhin E."/>
        </authorList>
    </citation>
    <scope>NUCLEOTIDE SEQUENCE [LARGE SCALE GENOMIC DNA]</scope>
    <source>
        <strain evidence="2 3">M11/M66-122</strain>
    </source>
</reference>
<proteinExistence type="predicted"/>
<protein>
    <recommendedName>
        <fullName evidence="1">2EXR domain-containing protein</fullName>
    </recommendedName>
</protein>
<sequence>MTSSPSSGLSPFSQFRELPVELRTQIWQHALDDATAGRTIRVAVHHSLLATFHSCLTVGGRFCGKCRSCDRYRADAGEGFHSQYSMVDGYFFIDRDFPDPVSHCALQTLSLACRSSREVVLSQYGKVLRIHPNGRGPGGSSRMVRYNPSTDLLLITSLEGRSGCYNYPHDNQRWIQPYRSEPFTRDLRLFPRFRDALSSFRHVAFLYSGPQDSPGVHRRELINAPDFRFLLFFLESMRHLYVWPDPSLWPEAHEDGVLLQDIRKYWHQYWRNDFMPIPHVVDEATDLLSDYGRYAQVQRDHFAPCDGEWVPRPKPIEPMGCYAAKSWVPESTGNGNQ</sequence>
<dbReference type="PANTHER" id="PTHR35910:SF6">
    <property type="entry name" value="2EXR DOMAIN-CONTAINING PROTEIN"/>
    <property type="match status" value="1"/>
</dbReference>
<feature type="domain" description="2EXR" evidence="1">
    <location>
        <begin position="12"/>
        <end position="153"/>
    </location>
</feature>
<evidence type="ECO:0000313" key="2">
    <source>
        <dbReference type="EMBL" id="KAK7751781.1"/>
    </source>
</evidence>
<name>A0AAN9UPR2_9PEZI</name>
<keyword evidence="3" id="KW-1185">Reference proteome</keyword>
<dbReference type="Proteomes" id="UP001320420">
    <property type="component" value="Unassembled WGS sequence"/>
</dbReference>